<keyword evidence="2" id="KW-0812">Transmembrane</keyword>
<dbReference type="Proteomes" id="UP000191554">
    <property type="component" value="Unassembled WGS sequence"/>
</dbReference>
<dbReference type="Pfam" id="PF09581">
    <property type="entry name" value="Spore_III_AF"/>
    <property type="match status" value="1"/>
</dbReference>
<dbReference type="EMBL" id="MZGX01000017">
    <property type="protein sequence ID" value="OPX43444.1"/>
    <property type="molecule type" value="Genomic_DNA"/>
</dbReference>
<dbReference type="AlphaFoldDB" id="A0A1V4SI10"/>
<keyword evidence="4" id="KW-1185">Reference proteome</keyword>
<gene>
    <name evidence="3" type="ORF">CLHUN_25910</name>
</gene>
<evidence type="ECO:0000313" key="4">
    <source>
        <dbReference type="Proteomes" id="UP000191554"/>
    </source>
</evidence>
<dbReference type="STRING" id="48256.CLHUN_25910"/>
<dbReference type="RefSeq" id="WP_080065049.1">
    <property type="nucleotide sequence ID" value="NZ_MZGX01000017.1"/>
</dbReference>
<evidence type="ECO:0000313" key="3">
    <source>
        <dbReference type="EMBL" id="OPX43444.1"/>
    </source>
</evidence>
<evidence type="ECO:0000256" key="2">
    <source>
        <dbReference type="SAM" id="Phobius"/>
    </source>
</evidence>
<dbReference type="InterPro" id="IPR014245">
    <property type="entry name" value="Spore_III_AF"/>
</dbReference>
<keyword evidence="2" id="KW-0472">Membrane</keyword>
<organism evidence="3 4">
    <name type="scientific">Ruminiclostridium hungatei</name>
    <name type="common">Clostridium hungatei</name>
    <dbReference type="NCBI Taxonomy" id="48256"/>
    <lineage>
        <taxon>Bacteria</taxon>
        <taxon>Bacillati</taxon>
        <taxon>Bacillota</taxon>
        <taxon>Clostridia</taxon>
        <taxon>Eubacteriales</taxon>
        <taxon>Oscillospiraceae</taxon>
        <taxon>Ruminiclostridium</taxon>
    </lineage>
</organism>
<protein>
    <submittedName>
        <fullName evidence="3">Stage III sporulation protein SpoIIIAF</fullName>
    </submittedName>
</protein>
<sequence length="218" mass="24778">MLEFMRHWIINIVTISIILILFEIVVPSGKIKKIITLVSGFILLIAVVNPLIKLKDKSFDLNEAMLSDSYYIDRKEVETGSRLLEETQARQISTVYKRKLTTRIEEETNRLEGVNGSKALVVINEDFKSEKFGEITKISVEIKKAKSRAGASKIEPVATVERIDIKAQSGDKEEKGKDKDKDNLKFVDPEDKRLTELVKQNLNKSLEISKDNIEVTIT</sequence>
<reference evidence="3 4" key="1">
    <citation type="submission" date="2017-03" db="EMBL/GenBank/DDBJ databases">
        <title>Genome sequence of Clostridium hungatei DSM 14427.</title>
        <authorList>
            <person name="Poehlein A."/>
            <person name="Daniel R."/>
        </authorList>
    </citation>
    <scope>NUCLEOTIDE SEQUENCE [LARGE SCALE GENOMIC DNA]</scope>
    <source>
        <strain evidence="3 4">DSM 14427</strain>
    </source>
</reference>
<name>A0A1V4SI10_RUMHU</name>
<dbReference type="OrthoDB" id="1738919at2"/>
<feature type="transmembrane region" description="Helical" evidence="2">
    <location>
        <begin position="34"/>
        <end position="52"/>
    </location>
</feature>
<feature type="transmembrane region" description="Helical" evidence="2">
    <location>
        <begin position="7"/>
        <end position="28"/>
    </location>
</feature>
<comment type="caution">
    <text evidence="3">The sequence shown here is derived from an EMBL/GenBank/DDBJ whole genome shotgun (WGS) entry which is preliminary data.</text>
</comment>
<evidence type="ECO:0000256" key="1">
    <source>
        <dbReference type="SAM" id="MobiDB-lite"/>
    </source>
</evidence>
<feature type="region of interest" description="Disordered" evidence="1">
    <location>
        <begin position="165"/>
        <end position="185"/>
    </location>
</feature>
<keyword evidence="2" id="KW-1133">Transmembrane helix</keyword>
<accession>A0A1V4SI10</accession>
<proteinExistence type="predicted"/>